<dbReference type="GO" id="GO:0003824">
    <property type="term" value="F:catalytic activity"/>
    <property type="evidence" value="ECO:0007669"/>
    <property type="project" value="UniProtKB-ARBA"/>
</dbReference>
<protein>
    <submittedName>
        <fullName evidence="2">Cysteine desulfurase family protein</fullName>
    </submittedName>
</protein>
<name>A0A1M6JVV1_PSEXY</name>
<evidence type="ECO:0000313" key="2">
    <source>
        <dbReference type="EMBL" id="SHJ50782.1"/>
    </source>
</evidence>
<dbReference type="RefSeq" id="WP_072918940.1">
    <property type="nucleotide sequence ID" value="NZ_FQYQ01000026.1"/>
</dbReference>
<dbReference type="Gene3D" id="3.40.640.10">
    <property type="entry name" value="Type I PLP-dependent aspartate aminotransferase-like (Major domain)"/>
    <property type="match status" value="1"/>
</dbReference>
<dbReference type="InterPro" id="IPR000192">
    <property type="entry name" value="Aminotrans_V_dom"/>
</dbReference>
<gene>
    <name evidence="2" type="ORF">SAMN02745725_02700</name>
</gene>
<dbReference type="Pfam" id="PF00266">
    <property type="entry name" value="Aminotran_5"/>
    <property type="match status" value="1"/>
</dbReference>
<sequence>MIYLDNAATTFPKPEEVYQAMDKANRELSINAGRGSYRLAREASKLISDTKQQLRDIVYADISASVVFAPSITIALNQVIQGLELNRGDVVYVSPYEHNAVARTIHLVEKQKGIVIKFLPLNEQTLEVDLDRMRYEFAKDKPRAVICIHVSNVTGYILPVKEIFEAAKEYEAITVLDTAQSLGLIPVDSKSIDADIISFAGHKTLYGPFGIGGFINVTGISLNECIVGGTGSDSLNLDMPAGSEAKYESASKNIVAIAGLNAALKKIDQSMLLKKEQELTDYLIKGLEKLDGIKLYLPTSSEKHVGIVSFNLEGYSAEDLGTILDEDFDIAVRTGYHCAPWIHEYLKDSSSLGTVRIGLGQFNNISDIDNLINALEDL</sequence>
<proteinExistence type="predicted"/>
<dbReference type="Gene3D" id="3.90.1150.10">
    <property type="entry name" value="Aspartate Aminotransferase, domain 1"/>
    <property type="match status" value="1"/>
</dbReference>
<feature type="domain" description="Aminotransferase class V" evidence="1">
    <location>
        <begin position="2"/>
        <end position="371"/>
    </location>
</feature>
<dbReference type="InterPro" id="IPR015424">
    <property type="entry name" value="PyrdxlP-dep_Trfase"/>
</dbReference>
<evidence type="ECO:0000259" key="1">
    <source>
        <dbReference type="Pfam" id="PF00266"/>
    </source>
</evidence>
<dbReference type="OrthoDB" id="9804366at2"/>
<evidence type="ECO:0000313" key="3">
    <source>
        <dbReference type="Proteomes" id="UP000184185"/>
    </source>
</evidence>
<dbReference type="Proteomes" id="UP000184185">
    <property type="component" value="Unassembled WGS sequence"/>
</dbReference>
<dbReference type="SUPFAM" id="SSF53383">
    <property type="entry name" value="PLP-dependent transferases"/>
    <property type="match status" value="1"/>
</dbReference>
<dbReference type="EMBL" id="FQYQ01000026">
    <property type="protein sequence ID" value="SHJ50782.1"/>
    <property type="molecule type" value="Genomic_DNA"/>
</dbReference>
<accession>A0A1M6JVV1</accession>
<dbReference type="AlphaFoldDB" id="A0A1M6JVV1"/>
<keyword evidence="3" id="KW-1185">Reference proteome</keyword>
<dbReference type="InterPro" id="IPR015422">
    <property type="entry name" value="PyrdxlP-dep_Trfase_small"/>
</dbReference>
<dbReference type="PANTHER" id="PTHR43586:SF4">
    <property type="entry name" value="ISOPENICILLIN N EPIMERASE"/>
    <property type="match status" value="1"/>
</dbReference>
<dbReference type="InterPro" id="IPR015421">
    <property type="entry name" value="PyrdxlP-dep_Trfase_major"/>
</dbReference>
<dbReference type="PANTHER" id="PTHR43586">
    <property type="entry name" value="CYSTEINE DESULFURASE"/>
    <property type="match status" value="1"/>
</dbReference>
<organism evidence="2 3">
    <name type="scientific">Pseudobutyrivibrio xylanivorans DSM 14809</name>
    <dbReference type="NCBI Taxonomy" id="1123012"/>
    <lineage>
        <taxon>Bacteria</taxon>
        <taxon>Bacillati</taxon>
        <taxon>Bacillota</taxon>
        <taxon>Clostridia</taxon>
        <taxon>Lachnospirales</taxon>
        <taxon>Lachnospiraceae</taxon>
        <taxon>Pseudobutyrivibrio</taxon>
    </lineage>
</organism>
<reference evidence="2 3" key="1">
    <citation type="submission" date="2016-11" db="EMBL/GenBank/DDBJ databases">
        <authorList>
            <person name="Jaros S."/>
            <person name="Januszkiewicz K."/>
            <person name="Wedrychowicz H."/>
        </authorList>
    </citation>
    <scope>NUCLEOTIDE SEQUENCE [LARGE SCALE GENOMIC DNA]</scope>
    <source>
        <strain evidence="2 3">DSM 14809</strain>
    </source>
</reference>